<keyword evidence="7" id="KW-0687">Ribonucleoprotein</keyword>
<dbReference type="AlphaFoldDB" id="A0A5E8BZ69"/>
<protein>
    <recommendedName>
        <fullName evidence="8">U3 small nucleolar ribonucleoprotein protein IMP3</fullName>
    </recommendedName>
    <alternativeName>
        <fullName evidence="9">U3 small nucleolar ribonucleoprotein protein imp3</fullName>
    </alternativeName>
</protein>
<proteinExistence type="inferred from homology"/>
<sequence length="185" mass="22012">MVRKLKHHEEKLLKKVDFYDWEQDNGHKETLIMQRYHIQNRNDYSKYHKLCGEIRRFALKLTELDARDPVRLKHEKLMLEKLESMGVLGFGGRKAKVSDLEGQIIVSNFCRRRIPVVMWRLKMAPSIRDATLFVEQGHVRVGPQVITDPAFLVTKKMEDYLTWVDESKIKRNIAKYRQEVDDFLL</sequence>
<keyword evidence="14" id="KW-1185">Reference proteome</keyword>
<dbReference type="OrthoDB" id="10248812at2759"/>
<dbReference type="GeneID" id="43584230"/>
<dbReference type="SMART" id="SM01390">
    <property type="entry name" value="Ribosomal_S4"/>
    <property type="match status" value="1"/>
</dbReference>
<dbReference type="Pfam" id="PF00163">
    <property type="entry name" value="Ribosomal_S4"/>
    <property type="match status" value="1"/>
</dbReference>
<dbReference type="GO" id="GO:0019843">
    <property type="term" value="F:rRNA binding"/>
    <property type="evidence" value="ECO:0007669"/>
    <property type="project" value="UniProtKB-KW"/>
</dbReference>
<gene>
    <name evidence="13" type="ORF">SAPINGB_P005416</name>
</gene>
<dbReference type="Pfam" id="PF01479">
    <property type="entry name" value="S4"/>
    <property type="match status" value="1"/>
</dbReference>
<dbReference type="Proteomes" id="UP000398389">
    <property type="component" value="Unassembled WGS sequence"/>
</dbReference>
<dbReference type="GO" id="GO:0032040">
    <property type="term" value="C:small-subunit processome"/>
    <property type="evidence" value="ECO:0007669"/>
    <property type="project" value="TreeGrafter"/>
</dbReference>
<keyword evidence="6" id="KW-0539">Nucleus</keyword>
<evidence type="ECO:0000256" key="6">
    <source>
        <dbReference type="ARBA" id="ARBA00023242"/>
    </source>
</evidence>
<dbReference type="FunFam" id="3.10.290.10:FF:000006">
    <property type="entry name" value="U3 small nucleolar ribonucleoprotein IMP3"/>
    <property type="match status" value="1"/>
</dbReference>
<evidence type="ECO:0000256" key="2">
    <source>
        <dbReference type="ARBA" id="ARBA00007465"/>
    </source>
</evidence>
<dbReference type="Gene3D" id="3.10.290.10">
    <property type="entry name" value="RNA-binding S4 domain"/>
    <property type="match status" value="1"/>
</dbReference>
<comment type="subcellular location">
    <subcellularLocation>
        <location evidence="1">Nucleus</location>
        <location evidence="1">Nucleolus</location>
    </subcellularLocation>
</comment>
<dbReference type="PROSITE" id="PS50889">
    <property type="entry name" value="S4"/>
    <property type="match status" value="1"/>
</dbReference>
<dbReference type="SUPFAM" id="SSF55174">
    <property type="entry name" value="Alpha-L RNA-binding motif"/>
    <property type="match status" value="1"/>
</dbReference>
<dbReference type="PANTHER" id="PTHR11831">
    <property type="entry name" value="30S 40S RIBOSOMAL PROTEIN"/>
    <property type="match status" value="1"/>
</dbReference>
<evidence type="ECO:0000313" key="14">
    <source>
        <dbReference type="Proteomes" id="UP000398389"/>
    </source>
</evidence>
<organism evidence="13 14">
    <name type="scientific">Magnusiomyces paraingens</name>
    <dbReference type="NCBI Taxonomy" id="2606893"/>
    <lineage>
        <taxon>Eukaryota</taxon>
        <taxon>Fungi</taxon>
        <taxon>Dikarya</taxon>
        <taxon>Ascomycota</taxon>
        <taxon>Saccharomycotina</taxon>
        <taxon>Dipodascomycetes</taxon>
        <taxon>Dipodascales</taxon>
        <taxon>Dipodascaceae</taxon>
        <taxon>Magnusiomyces</taxon>
    </lineage>
</organism>
<dbReference type="InterPro" id="IPR036986">
    <property type="entry name" value="S4_RNA-bd_sf"/>
</dbReference>
<evidence type="ECO:0000256" key="9">
    <source>
        <dbReference type="ARBA" id="ARBA00072223"/>
    </source>
</evidence>
<dbReference type="InterPro" id="IPR001912">
    <property type="entry name" value="Ribosomal_uS4_N"/>
</dbReference>
<evidence type="ECO:0000256" key="3">
    <source>
        <dbReference type="ARBA" id="ARBA00022517"/>
    </source>
</evidence>
<dbReference type="RefSeq" id="XP_031856021.1">
    <property type="nucleotide sequence ID" value="XM_032000130.1"/>
</dbReference>
<evidence type="ECO:0000313" key="13">
    <source>
        <dbReference type="EMBL" id="VVT56929.1"/>
    </source>
</evidence>
<evidence type="ECO:0000256" key="7">
    <source>
        <dbReference type="ARBA" id="ARBA00023274"/>
    </source>
</evidence>
<evidence type="ECO:0000256" key="8">
    <source>
        <dbReference type="ARBA" id="ARBA00069727"/>
    </source>
</evidence>
<dbReference type="GO" id="GO:0006364">
    <property type="term" value="P:rRNA processing"/>
    <property type="evidence" value="ECO:0007669"/>
    <property type="project" value="TreeGrafter"/>
</dbReference>
<keyword evidence="4" id="KW-0699">rRNA-binding</keyword>
<dbReference type="GO" id="GO:0042274">
    <property type="term" value="P:ribosomal small subunit biogenesis"/>
    <property type="evidence" value="ECO:0007669"/>
    <property type="project" value="TreeGrafter"/>
</dbReference>
<evidence type="ECO:0000256" key="4">
    <source>
        <dbReference type="ARBA" id="ARBA00022730"/>
    </source>
</evidence>
<evidence type="ECO:0000256" key="1">
    <source>
        <dbReference type="ARBA" id="ARBA00004604"/>
    </source>
</evidence>
<dbReference type="SMART" id="SM00363">
    <property type="entry name" value="S4"/>
    <property type="match status" value="1"/>
</dbReference>
<dbReference type="InterPro" id="IPR022801">
    <property type="entry name" value="Ribosomal_uS4"/>
</dbReference>
<keyword evidence="5 10" id="KW-0694">RNA-binding</keyword>
<dbReference type="GO" id="GO:0030515">
    <property type="term" value="F:snoRNA binding"/>
    <property type="evidence" value="ECO:0007669"/>
    <property type="project" value="TreeGrafter"/>
</dbReference>
<evidence type="ECO:0000259" key="12">
    <source>
        <dbReference type="SMART" id="SM01390"/>
    </source>
</evidence>
<dbReference type="CDD" id="cd00165">
    <property type="entry name" value="S4"/>
    <property type="match status" value="1"/>
</dbReference>
<comment type="similarity">
    <text evidence="2">Belongs to the universal ribosomal protein uS4 family.</text>
</comment>
<reference evidence="13 14" key="1">
    <citation type="submission" date="2019-09" db="EMBL/GenBank/DDBJ databases">
        <authorList>
            <person name="Brejova B."/>
        </authorList>
    </citation>
    <scope>NUCLEOTIDE SEQUENCE [LARGE SCALE GENOMIC DNA]</scope>
</reference>
<name>A0A5E8BZ69_9ASCO</name>
<dbReference type="EMBL" id="CABVLU010000004">
    <property type="protein sequence ID" value="VVT56929.1"/>
    <property type="molecule type" value="Genomic_DNA"/>
</dbReference>
<evidence type="ECO:0000256" key="10">
    <source>
        <dbReference type="PROSITE-ProRule" id="PRU00182"/>
    </source>
</evidence>
<dbReference type="InterPro" id="IPR002942">
    <property type="entry name" value="S4_RNA-bd"/>
</dbReference>
<evidence type="ECO:0000259" key="11">
    <source>
        <dbReference type="SMART" id="SM00363"/>
    </source>
</evidence>
<evidence type="ECO:0000256" key="5">
    <source>
        <dbReference type="ARBA" id="ARBA00022884"/>
    </source>
</evidence>
<dbReference type="PANTHER" id="PTHR11831:SF1">
    <property type="entry name" value="U3 SMALL NUCLEOLAR RIBONUCLEOPROTEIN PROTEIN IMP3"/>
    <property type="match status" value="1"/>
</dbReference>
<feature type="domain" description="RNA-binding S4" evidence="11">
    <location>
        <begin position="112"/>
        <end position="178"/>
    </location>
</feature>
<dbReference type="GO" id="GO:0034457">
    <property type="term" value="C:Mpp10 complex"/>
    <property type="evidence" value="ECO:0007669"/>
    <property type="project" value="TreeGrafter"/>
</dbReference>
<feature type="domain" description="Small ribosomal subunit protein uS4 N-terminal" evidence="12">
    <location>
        <begin position="4"/>
        <end position="111"/>
    </location>
</feature>
<accession>A0A5E8BZ69</accession>
<keyword evidence="3" id="KW-0690">Ribosome biogenesis</keyword>